<dbReference type="PANTHER" id="PTHR43884">
    <property type="entry name" value="ACYL-COA DEHYDROGENASE"/>
    <property type="match status" value="1"/>
</dbReference>
<dbReference type="InterPro" id="IPR006091">
    <property type="entry name" value="Acyl-CoA_Oxase/DH_mid-dom"/>
</dbReference>
<dbReference type="Pfam" id="PF02770">
    <property type="entry name" value="Acyl-CoA_dh_M"/>
    <property type="match status" value="1"/>
</dbReference>
<dbReference type="PANTHER" id="PTHR43884:SF25">
    <property type="entry name" value="ACYL-COA DEHYDROGENASE YDBM-RELATED"/>
    <property type="match status" value="1"/>
</dbReference>
<keyword evidence="7" id="KW-1185">Reference proteome</keyword>
<dbReference type="PIRSF" id="PIRSF016578">
    <property type="entry name" value="HsaA"/>
    <property type="match status" value="1"/>
</dbReference>
<dbReference type="InterPro" id="IPR036250">
    <property type="entry name" value="AcylCo_DH-like_C"/>
</dbReference>
<dbReference type="RefSeq" id="WP_101647995.1">
    <property type="nucleotide sequence ID" value="NZ_PGVE01000042.1"/>
</dbReference>
<feature type="domain" description="Acyl-CoA oxidase/dehydrogenase middle" evidence="3">
    <location>
        <begin position="125"/>
        <end position="217"/>
    </location>
</feature>
<gene>
    <name evidence="6" type="ORF">CVD27_11235</name>
</gene>
<proteinExistence type="predicted"/>
<dbReference type="InterPro" id="IPR046373">
    <property type="entry name" value="Acyl-CoA_Oxase/DH_mid-dom_sf"/>
</dbReference>
<name>A0A2N5HH15_9BACI</name>
<comment type="caution">
    <text evidence="6">The sequence shown here is derived from an EMBL/GenBank/DDBJ whole genome shotgun (WGS) entry which is preliminary data.</text>
</comment>
<evidence type="ECO:0000256" key="1">
    <source>
        <dbReference type="ARBA" id="ARBA00022630"/>
    </source>
</evidence>
<dbReference type="Proteomes" id="UP000234950">
    <property type="component" value="Unassembled WGS sequence"/>
</dbReference>
<sequence length="394" mass="44088">MQDLFVKNSKQRKWLERLYPIEADFKATASQIDKEGSFPRENIQALRKIGYTKLTLPEEFGGEGFSLYDTILLQEKLGSYDGSTALSIGWTLMTVGELFENRYWDPEKLAYFAEEVNNGAIINRAVSEMATGSPIRGGRPETSAKWVAGKWVINGRKSYTTCSPELDYFLTSAWVEEKETVGFFLIPKEAEGLTIEENWNVIAMRGTGSHDLILENVVVDESDLVEIPSNHTGFKLNGWGLLIPATYLGIAQAARDNALEFANTHSPNSINGPIAQLPNVQALLGEMDLELYKARFALYSTAEAYIDVYRQREITNEAFVAKHIVTNSAITVVDKAMRLVGAKSLQLTNPLQRYYRDVRAGLHNPPMDDLTILKLALTAIQQYESKGGKDNENE</sequence>
<evidence type="ECO:0000256" key="2">
    <source>
        <dbReference type="ARBA" id="ARBA00023002"/>
    </source>
</evidence>
<dbReference type="OrthoDB" id="9785203at2"/>
<dbReference type="Pfam" id="PF08028">
    <property type="entry name" value="Acyl-CoA_dh_2"/>
    <property type="match status" value="1"/>
</dbReference>
<dbReference type="SUPFAM" id="SSF47203">
    <property type="entry name" value="Acyl-CoA dehydrogenase C-terminal domain-like"/>
    <property type="match status" value="1"/>
</dbReference>
<protein>
    <submittedName>
        <fullName evidence="6">Acyl-CoA dehydrogenase</fullName>
    </submittedName>
</protein>
<accession>A0A2N5HH15</accession>
<feature type="domain" description="Acyl-CoA dehydrogenase C-terminal" evidence="5">
    <location>
        <begin position="243"/>
        <end position="361"/>
    </location>
</feature>
<dbReference type="InterPro" id="IPR013786">
    <property type="entry name" value="AcylCoA_DH/ox_N"/>
</dbReference>
<reference evidence="6 7" key="1">
    <citation type="submission" date="2017-11" db="EMBL/GenBank/DDBJ databases">
        <title>Comparitive Functional Genomics of Dry Heat Resistant strains isolated from the Viking Spacecraft.</title>
        <authorList>
            <person name="Seuylemezian A."/>
            <person name="Cooper K."/>
            <person name="Vaishampayan P."/>
        </authorList>
    </citation>
    <scope>NUCLEOTIDE SEQUENCE [LARGE SCALE GENOMIC DNA]</scope>
    <source>
        <strain evidence="6 7">V32-6</strain>
    </source>
</reference>
<dbReference type="Pfam" id="PF02771">
    <property type="entry name" value="Acyl-CoA_dh_N"/>
    <property type="match status" value="1"/>
</dbReference>
<evidence type="ECO:0000259" key="4">
    <source>
        <dbReference type="Pfam" id="PF02771"/>
    </source>
</evidence>
<dbReference type="EMBL" id="PGVE01000042">
    <property type="protein sequence ID" value="PLS04817.1"/>
    <property type="molecule type" value="Genomic_DNA"/>
</dbReference>
<dbReference type="AlphaFoldDB" id="A0A2N5HH15"/>
<dbReference type="SUPFAM" id="SSF56645">
    <property type="entry name" value="Acyl-CoA dehydrogenase NM domain-like"/>
    <property type="match status" value="1"/>
</dbReference>
<dbReference type="GO" id="GO:0003995">
    <property type="term" value="F:acyl-CoA dehydrogenase activity"/>
    <property type="evidence" value="ECO:0007669"/>
    <property type="project" value="TreeGrafter"/>
</dbReference>
<dbReference type="FunFam" id="2.40.110.10:FF:000020">
    <property type="entry name" value="Putative acyl-CoA dehydrogenase YdbM"/>
    <property type="match status" value="1"/>
</dbReference>
<evidence type="ECO:0000313" key="7">
    <source>
        <dbReference type="Proteomes" id="UP000234950"/>
    </source>
</evidence>
<organism evidence="6 7">
    <name type="scientific">Neobacillus cucumis</name>
    <dbReference type="NCBI Taxonomy" id="1740721"/>
    <lineage>
        <taxon>Bacteria</taxon>
        <taxon>Bacillati</taxon>
        <taxon>Bacillota</taxon>
        <taxon>Bacilli</taxon>
        <taxon>Bacillales</taxon>
        <taxon>Bacillaceae</taxon>
        <taxon>Neobacillus</taxon>
    </lineage>
</organism>
<keyword evidence="2" id="KW-0560">Oxidoreductase</keyword>
<dbReference type="InterPro" id="IPR037069">
    <property type="entry name" value="AcylCoA_DH/ox_N_sf"/>
</dbReference>
<dbReference type="InterPro" id="IPR009100">
    <property type="entry name" value="AcylCoA_DH/oxidase_NM_dom_sf"/>
</dbReference>
<dbReference type="InterPro" id="IPR013107">
    <property type="entry name" value="Acyl-CoA_DH_C"/>
</dbReference>
<dbReference type="GO" id="GO:0050660">
    <property type="term" value="F:flavin adenine dinucleotide binding"/>
    <property type="evidence" value="ECO:0007669"/>
    <property type="project" value="InterPro"/>
</dbReference>
<evidence type="ECO:0000313" key="6">
    <source>
        <dbReference type="EMBL" id="PLS04817.1"/>
    </source>
</evidence>
<dbReference type="CDD" id="cd00567">
    <property type="entry name" value="ACAD"/>
    <property type="match status" value="1"/>
</dbReference>
<dbReference type="Gene3D" id="2.40.110.10">
    <property type="entry name" value="Butyryl-CoA Dehydrogenase, subunit A, domain 2"/>
    <property type="match status" value="1"/>
</dbReference>
<feature type="domain" description="Acyl-CoA dehydrogenase/oxidase N-terminal" evidence="4">
    <location>
        <begin position="24"/>
        <end position="95"/>
    </location>
</feature>
<keyword evidence="1" id="KW-0285">Flavoprotein</keyword>
<evidence type="ECO:0000259" key="3">
    <source>
        <dbReference type="Pfam" id="PF02770"/>
    </source>
</evidence>
<dbReference type="Gene3D" id="1.10.540.10">
    <property type="entry name" value="Acyl-CoA dehydrogenase/oxidase, N-terminal domain"/>
    <property type="match status" value="1"/>
</dbReference>
<dbReference type="Gene3D" id="1.20.140.10">
    <property type="entry name" value="Butyryl-CoA Dehydrogenase, subunit A, domain 3"/>
    <property type="match status" value="1"/>
</dbReference>
<evidence type="ECO:0000259" key="5">
    <source>
        <dbReference type="Pfam" id="PF08028"/>
    </source>
</evidence>